<dbReference type="InterPro" id="IPR011992">
    <property type="entry name" value="EF-hand-dom_pair"/>
</dbReference>
<dbReference type="Gene3D" id="1.10.238.10">
    <property type="entry name" value="EF-hand"/>
    <property type="match status" value="2"/>
</dbReference>
<dbReference type="PROSITE" id="PS50222">
    <property type="entry name" value="EF_HAND_2"/>
    <property type="match status" value="4"/>
</dbReference>
<evidence type="ECO:0000313" key="9">
    <source>
        <dbReference type="EMBL" id="CAF4247810.1"/>
    </source>
</evidence>
<dbReference type="FunFam" id="1.10.238.10:FF:000178">
    <property type="entry name" value="Calmodulin-2 A"/>
    <property type="match status" value="1"/>
</dbReference>
<dbReference type="CDD" id="cd00051">
    <property type="entry name" value="EFh"/>
    <property type="match status" value="2"/>
</dbReference>
<dbReference type="EMBL" id="CAJNYV010006038">
    <property type="protein sequence ID" value="CAF3796679.1"/>
    <property type="molecule type" value="Genomic_DNA"/>
</dbReference>
<dbReference type="Proteomes" id="UP000663865">
    <property type="component" value="Unassembled WGS sequence"/>
</dbReference>
<dbReference type="SMART" id="SM00054">
    <property type="entry name" value="EFh"/>
    <property type="match status" value="4"/>
</dbReference>
<dbReference type="EMBL" id="CAJNYT010004429">
    <property type="protein sequence ID" value="CAF3663020.1"/>
    <property type="molecule type" value="Genomic_DNA"/>
</dbReference>
<dbReference type="PRINTS" id="PR01697">
    <property type="entry name" value="PARVALBUMIN"/>
</dbReference>
<organism evidence="9 14">
    <name type="scientific">Rotaria socialis</name>
    <dbReference type="NCBI Taxonomy" id="392032"/>
    <lineage>
        <taxon>Eukaryota</taxon>
        <taxon>Metazoa</taxon>
        <taxon>Spiralia</taxon>
        <taxon>Gnathifera</taxon>
        <taxon>Rotifera</taxon>
        <taxon>Eurotatoria</taxon>
        <taxon>Bdelloidea</taxon>
        <taxon>Philodinida</taxon>
        <taxon>Philodinidae</taxon>
        <taxon>Rotaria</taxon>
    </lineage>
</organism>
<dbReference type="GO" id="GO:0005509">
    <property type="term" value="F:calcium ion binding"/>
    <property type="evidence" value="ECO:0007669"/>
    <property type="project" value="InterPro"/>
</dbReference>
<dbReference type="InterPro" id="IPR018247">
    <property type="entry name" value="EF_Hand_1_Ca_BS"/>
</dbReference>
<dbReference type="PANTHER" id="PTHR23050">
    <property type="entry name" value="CALCIUM BINDING PROTEIN"/>
    <property type="match status" value="1"/>
</dbReference>
<evidence type="ECO:0000259" key="3">
    <source>
        <dbReference type="PROSITE" id="PS50222"/>
    </source>
</evidence>
<comment type="caution">
    <text evidence="9">The sequence shown here is derived from an EMBL/GenBank/DDBJ whole genome shotgun (WGS) entry which is preliminary data.</text>
</comment>
<dbReference type="Proteomes" id="UP000663869">
    <property type="component" value="Unassembled WGS sequence"/>
</dbReference>
<feature type="domain" description="EF-hand" evidence="3">
    <location>
        <begin position="60"/>
        <end position="95"/>
    </location>
</feature>
<dbReference type="EMBL" id="CAJOBS010000719">
    <property type="protein sequence ID" value="CAF4631443.1"/>
    <property type="molecule type" value="Genomic_DNA"/>
</dbReference>
<evidence type="ECO:0000256" key="1">
    <source>
        <dbReference type="ARBA" id="ARBA00022737"/>
    </source>
</evidence>
<dbReference type="PROSITE" id="PS00018">
    <property type="entry name" value="EF_HAND_1"/>
    <property type="match status" value="3"/>
</dbReference>
<dbReference type="Proteomes" id="UP000663851">
    <property type="component" value="Unassembled WGS sequence"/>
</dbReference>
<dbReference type="EMBL" id="CAJOBR010003497">
    <property type="protein sequence ID" value="CAF4740252.1"/>
    <property type="molecule type" value="Genomic_DNA"/>
</dbReference>
<dbReference type="EMBL" id="CAJOBO010000560">
    <property type="protein sequence ID" value="CAF4247810.1"/>
    <property type="molecule type" value="Genomic_DNA"/>
</dbReference>
<dbReference type="Proteomes" id="UP000663872">
    <property type="component" value="Unassembled WGS sequence"/>
</dbReference>
<dbReference type="Pfam" id="PF13499">
    <property type="entry name" value="EF-hand_7"/>
    <property type="match status" value="2"/>
</dbReference>
<dbReference type="Proteomes" id="UP000663862">
    <property type="component" value="Unassembled WGS sequence"/>
</dbReference>
<evidence type="ECO:0000256" key="2">
    <source>
        <dbReference type="ARBA" id="ARBA00022837"/>
    </source>
</evidence>
<sequence>MSSKWQIVPDLAAAVLGATEEILISSESPSLACDRTRLISLTNSSNDFHVPLSCLNSRTMSQVNAKKAFTYFDKNRDGKLSIKEFKSVMHDLGYKTVDKQLIRQMFSEINGNGNQHALTYEEFVEFLESKLSSTTDNNHSPSTDDFKLLSSSQKMEFDIETLFNCYDLDKNGFIEPKELRKVMKRLIGQKLSKQDIEEMMSVADINGDGLLDKTEFALLCRGFC</sequence>
<keyword evidence="15" id="KW-1185">Reference proteome</keyword>
<dbReference type="Proteomes" id="UP000663838">
    <property type="component" value="Unassembled WGS sequence"/>
</dbReference>
<proteinExistence type="predicted"/>
<dbReference type="InterPro" id="IPR002048">
    <property type="entry name" value="EF_hand_dom"/>
</dbReference>
<evidence type="ECO:0000313" key="10">
    <source>
        <dbReference type="EMBL" id="CAF4408219.1"/>
    </source>
</evidence>
<dbReference type="SUPFAM" id="SSF47473">
    <property type="entry name" value="EF-hand"/>
    <property type="match status" value="1"/>
</dbReference>
<feature type="domain" description="EF-hand" evidence="3">
    <location>
        <begin position="97"/>
        <end position="133"/>
    </location>
</feature>
<dbReference type="EMBL" id="CAJNYU010002656">
    <property type="protein sequence ID" value="CAF3572286.1"/>
    <property type="molecule type" value="Genomic_DNA"/>
</dbReference>
<feature type="domain" description="EF-hand" evidence="3">
    <location>
        <begin position="191"/>
        <end position="224"/>
    </location>
</feature>
<dbReference type="GO" id="GO:0043226">
    <property type="term" value="C:organelle"/>
    <property type="evidence" value="ECO:0007669"/>
    <property type="project" value="UniProtKB-ARBA"/>
</dbReference>
<dbReference type="Proteomes" id="UP000663848">
    <property type="component" value="Unassembled WGS sequence"/>
</dbReference>
<gene>
    <name evidence="6" type="ORF">FME351_LOCUS20514</name>
    <name evidence="7" type="ORF">GRG538_LOCUS25877</name>
    <name evidence="9" type="ORF">HFQ381_LOCUS10259</name>
    <name evidence="8" type="ORF">KIK155_LOCUS32190</name>
    <name evidence="4" type="ORF">LUA448_LOCUS8170</name>
    <name evidence="13" type="ORF">QYT958_LOCUS20260</name>
    <name evidence="5" type="ORF">TIS948_LOCUS28447</name>
    <name evidence="12" type="ORF">TOA249_LOCUS12625</name>
    <name evidence="10" type="ORF">TSG867_LOCUS13515</name>
    <name evidence="11" type="ORF">UJA718_LOCUS23507</name>
</gene>
<evidence type="ECO:0000313" key="14">
    <source>
        <dbReference type="Proteomes" id="UP000663851"/>
    </source>
</evidence>
<evidence type="ECO:0000313" key="8">
    <source>
        <dbReference type="EMBL" id="CAF3796679.1"/>
    </source>
</evidence>
<accession>A0A820EF50</accession>
<dbReference type="AlphaFoldDB" id="A0A820EF50"/>
<dbReference type="EMBL" id="CAJOBQ010000723">
    <property type="protein sequence ID" value="CAF4408219.1"/>
    <property type="molecule type" value="Genomic_DNA"/>
</dbReference>
<evidence type="ECO:0000313" key="12">
    <source>
        <dbReference type="EMBL" id="CAF4631443.1"/>
    </source>
</evidence>
<keyword evidence="2" id="KW-0106">Calcium</keyword>
<dbReference type="EMBL" id="CAJNYD010000857">
    <property type="protein sequence ID" value="CAF3302168.1"/>
    <property type="molecule type" value="Genomic_DNA"/>
</dbReference>
<evidence type="ECO:0000313" key="15">
    <source>
        <dbReference type="Proteomes" id="UP000663873"/>
    </source>
</evidence>
<dbReference type="Proteomes" id="UP000663833">
    <property type="component" value="Unassembled WGS sequence"/>
</dbReference>
<dbReference type="OrthoDB" id="26525at2759"/>
<dbReference type="EMBL" id="CAJNXB010005114">
    <property type="protein sequence ID" value="CAF3409462.1"/>
    <property type="molecule type" value="Genomic_DNA"/>
</dbReference>
<evidence type="ECO:0000313" key="11">
    <source>
        <dbReference type="EMBL" id="CAF4461044.1"/>
    </source>
</evidence>
<protein>
    <recommendedName>
        <fullName evidence="3">EF-hand domain-containing protein</fullName>
    </recommendedName>
</protein>
<evidence type="ECO:0000313" key="4">
    <source>
        <dbReference type="EMBL" id="CAF3302168.1"/>
    </source>
</evidence>
<evidence type="ECO:0000313" key="13">
    <source>
        <dbReference type="EMBL" id="CAF4740252.1"/>
    </source>
</evidence>
<reference evidence="9" key="1">
    <citation type="submission" date="2021-02" db="EMBL/GenBank/DDBJ databases">
        <authorList>
            <person name="Nowell W R."/>
        </authorList>
    </citation>
    <scope>NUCLEOTIDE SEQUENCE</scope>
</reference>
<dbReference type="InterPro" id="IPR050145">
    <property type="entry name" value="Centrin_CML-like"/>
</dbReference>
<dbReference type="Proteomes" id="UP000663873">
    <property type="component" value="Unassembled WGS sequence"/>
</dbReference>
<name>A0A820EF50_9BILA</name>
<evidence type="ECO:0000313" key="7">
    <source>
        <dbReference type="EMBL" id="CAF3663020.1"/>
    </source>
</evidence>
<feature type="domain" description="EF-hand" evidence="3">
    <location>
        <begin position="154"/>
        <end position="189"/>
    </location>
</feature>
<dbReference type="EMBL" id="CAJOBP010005126">
    <property type="protein sequence ID" value="CAF4461044.1"/>
    <property type="molecule type" value="Genomic_DNA"/>
</dbReference>
<evidence type="ECO:0000313" key="6">
    <source>
        <dbReference type="EMBL" id="CAF3572286.1"/>
    </source>
</evidence>
<evidence type="ECO:0000313" key="5">
    <source>
        <dbReference type="EMBL" id="CAF3409462.1"/>
    </source>
</evidence>
<dbReference type="Proteomes" id="UP000663825">
    <property type="component" value="Unassembled WGS sequence"/>
</dbReference>
<keyword evidence="1" id="KW-0677">Repeat</keyword>